<evidence type="ECO:0000256" key="1">
    <source>
        <dbReference type="SAM" id="MobiDB-lite"/>
    </source>
</evidence>
<reference evidence="3" key="1">
    <citation type="journal article" date="2013" name="Nature">
        <title>Draft genome of the wheat A-genome progenitor Triticum urartu.</title>
        <authorList>
            <person name="Ling H.Q."/>
            <person name="Zhao S."/>
            <person name="Liu D."/>
            <person name="Wang J."/>
            <person name="Sun H."/>
            <person name="Zhang C."/>
            <person name="Fan H."/>
            <person name="Li D."/>
            <person name="Dong L."/>
            <person name="Tao Y."/>
            <person name="Gao C."/>
            <person name="Wu H."/>
            <person name="Li Y."/>
            <person name="Cui Y."/>
            <person name="Guo X."/>
            <person name="Zheng S."/>
            <person name="Wang B."/>
            <person name="Yu K."/>
            <person name="Liang Q."/>
            <person name="Yang W."/>
            <person name="Lou X."/>
            <person name="Chen J."/>
            <person name="Feng M."/>
            <person name="Jian J."/>
            <person name="Zhang X."/>
            <person name="Luo G."/>
            <person name="Jiang Y."/>
            <person name="Liu J."/>
            <person name="Wang Z."/>
            <person name="Sha Y."/>
            <person name="Zhang B."/>
            <person name="Wu H."/>
            <person name="Tang D."/>
            <person name="Shen Q."/>
            <person name="Xue P."/>
            <person name="Zou S."/>
            <person name="Wang X."/>
            <person name="Liu X."/>
            <person name="Wang F."/>
            <person name="Yang Y."/>
            <person name="An X."/>
            <person name="Dong Z."/>
            <person name="Zhang K."/>
            <person name="Zhang X."/>
            <person name="Luo M.C."/>
            <person name="Dvorak J."/>
            <person name="Tong Y."/>
            <person name="Wang J."/>
            <person name="Yang H."/>
            <person name="Li Z."/>
            <person name="Wang D."/>
            <person name="Zhang A."/>
            <person name="Wang J."/>
        </authorList>
    </citation>
    <scope>NUCLEOTIDE SEQUENCE</scope>
    <source>
        <strain evidence="3">cv. G1812</strain>
    </source>
</reference>
<accession>A0A8R7P0G0</accession>
<reference evidence="2" key="3">
    <citation type="submission" date="2022-06" db="UniProtKB">
        <authorList>
            <consortium name="EnsemblPlants"/>
        </authorList>
    </citation>
    <scope>IDENTIFICATION</scope>
</reference>
<dbReference type="Gramene" id="TuG1812G0100000644.01.T08">
    <property type="protein sequence ID" value="TuG1812G0100000644.01.T08"/>
    <property type="gene ID" value="TuG1812G0100000644.01"/>
</dbReference>
<dbReference type="EnsemblPlants" id="TuG1812G0100000644.01.T08">
    <property type="protein sequence ID" value="TuG1812G0100000644.01.T08"/>
    <property type="gene ID" value="TuG1812G0100000644.01"/>
</dbReference>
<feature type="region of interest" description="Disordered" evidence="1">
    <location>
        <begin position="16"/>
        <end position="51"/>
    </location>
</feature>
<evidence type="ECO:0000313" key="3">
    <source>
        <dbReference type="Proteomes" id="UP000015106"/>
    </source>
</evidence>
<reference evidence="2" key="2">
    <citation type="submission" date="2018-03" db="EMBL/GenBank/DDBJ databases">
        <title>The Triticum urartu genome reveals the dynamic nature of wheat genome evolution.</title>
        <authorList>
            <person name="Ling H."/>
            <person name="Ma B."/>
            <person name="Shi X."/>
            <person name="Liu H."/>
            <person name="Dong L."/>
            <person name="Sun H."/>
            <person name="Cao Y."/>
            <person name="Gao Q."/>
            <person name="Zheng S."/>
            <person name="Li Y."/>
            <person name="Yu Y."/>
            <person name="Du H."/>
            <person name="Qi M."/>
            <person name="Li Y."/>
            <person name="Yu H."/>
            <person name="Cui Y."/>
            <person name="Wang N."/>
            <person name="Chen C."/>
            <person name="Wu H."/>
            <person name="Zhao Y."/>
            <person name="Zhang J."/>
            <person name="Li Y."/>
            <person name="Zhou W."/>
            <person name="Zhang B."/>
            <person name="Hu W."/>
            <person name="Eijk M."/>
            <person name="Tang J."/>
            <person name="Witsenboer H."/>
            <person name="Zhao S."/>
            <person name="Li Z."/>
            <person name="Zhang A."/>
            <person name="Wang D."/>
            <person name="Liang C."/>
        </authorList>
    </citation>
    <scope>NUCLEOTIDE SEQUENCE [LARGE SCALE GENOMIC DNA]</scope>
    <source>
        <strain evidence="2">cv. G1812</strain>
    </source>
</reference>
<evidence type="ECO:0000313" key="2">
    <source>
        <dbReference type="EnsemblPlants" id="TuG1812G0100000644.01.T08"/>
    </source>
</evidence>
<dbReference type="AlphaFoldDB" id="A0A8R7P0G0"/>
<keyword evidence="3" id="KW-1185">Reference proteome</keyword>
<proteinExistence type="predicted"/>
<name>A0A8R7P0G0_TRIUA</name>
<sequence>MTGRGGTTTVKVVYTQPGRTTPCNGHGKMLQQRTRRRRCAKQSRKNVLWSSSKPAGDSLTWMLRKMVNGQLQPYAKGTISNPKCKDHVRKRLEVNEDDSSITKNSW</sequence>
<protein>
    <submittedName>
        <fullName evidence="2">Uncharacterized protein</fullName>
    </submittedName>
</protein>
<organism evidence="2 3">
    <name type="scientific">Triticum urartu</name>
    <name type="common">Red wild einkorn</name>
    <name type="synonym">Crithodium urartu</name>
    <dbReference type="NCBI Taxonomy" id="4572"/>
    <lineage>
        <taxon>Eukaryota</taxon>
        <taxon>Viridiplantae</taxon>
        <taxon>Streptophyta</taxon>
        <taxon>Embryophyta</taxon>
        <taxon>Tracheophyta</taxon>
        <taxon>Spermatophyta</taxon>
        <taxon>Magnoliopsida</taxon>
        <taxon>Liliopsida</taxon>
        <taxon>Poales</taxon>
        <taxon>Poaceae</taxon>
        <taxon>BOP clade</taxon>
        <taxon>Pooideae</taxon>
        <taxon>Triticodae</taxon>
        <taxon>Triticeae</taxon>
        <taxon>Triticinae</taxon>
        <taxon>Triticum</taxon>
    </lineage>
</organism>
<feature type="compositionally biased region" description="Basic residues" evidence="1">
    <location>
        <begin position="33"/>
        <end position="44"/>
    </location>
</feature>
<dbReference type="Proteomes" id="UP000015106">
    <property type="component" value="Chromosome 1"/>
</dbReference>